<feature type="signal peptide" evidence="2">
    <location>
        <begin position="1"/>
        <end position="35"/>
    </location>
</feature>
<name>A0A2S2PJ88_SCHGA</name>
<accession>A0A2S2PJ88</accession>
<keyword evidence="1" id="KW-0812">Transmembrane</keyword>
<proteinExistence type="predicted"/>
<feature type="chain" id="PRO_5015664061" evidence="2">
    <location>
        <begin position="36"/>
        <end position="107"/>
    </location>
</feature>
<protein>
    <submittedName>
        <fullName evidence="3">Uncharacterized protein</fullName>
    </submittedName>
</protein>
<keyword evidence="1" id="KW-0472">Membrane</keyword>
<dbReference type="AlphaFoldDB" id="A0A2S2PJ88"/>
<organism evidence="3">
    <name type="scientific">Schizaphis graminum</name>
    <name type="common">Green bug aphid</name>
    <dbReference type="NCBI Taxonomy" id="13262"/>
    <lineage>
        <taxon>Eukaryota</taxon>
        <taxon>Metazoa</taxon>
        <taxon>Ecdysozoa</taxon>
        <taxon>Arthropoda</taxon>
        <taxon>Hexapoda</taxon>
        <taxon>Insecta</taxon>
        <taxon>Pterygota</taxon>
        <taxon>Neoptera</taxon>
        <taxon>Paraneoptera</taxon>
        <taxon>Hemiptera</taxon>
        <taxon>Sternorrhyncha</taxon>
        <taxon>Aphidomorpha</taxon>
        <taxon>Aphidoidea</taxon>
        <taxon>Aphididae</taxon>
        <taxon>Aphidini</taxon>
        <taxon>Schizaphis</taxon>
    </lineage>
</organism>
<evidence type="ECO:0000313" key="3">
    <source>
        <dbReference type="EMBL" id="MBY29503.1"/>
    </source>
</evidence>
<keyword evidence="2" id="KW-0732">Signal</keyword>
<reference evidence="3" key="1">
    <citation type="submission" date="2018-04" db="EMBL/GenBank/DDBJ databases">
        <title>Transcriptome of Schizaphis graminum biotype I.</title>
        <authorList>
            <person name="Scully E.D."/>
            <person name="Geib S.M."/>
            <person name="Palmer N.A."/>
            <person name="Koch K."/>
            <person name="Bradshaw J."/>
            <person name="Heng-Moss T."/>
            <person name="Sarath G."/>
        </authorList>
    </citation>
    <scope>NUCLEOTIDE SEQUENCE</scope>
</reference>
<gene>
    <name evidence="3" type="ORF">g.86258</name>
</gene>
<evidence type="ECO:0000256" key="1">
    <source>
        <dbReference type="SAM" id="Phobius"/>
    </source>
</evidence>
<feature type="transmembrane region" description="Helical" evidence="1">
    <location>
        <begin position="79"/>
        <end position="102"/>
    </location>
</feature>
<evidence type="ECO:0000256" key="2">
    <source>
        <dbReference type="SAM" id="SignalP"/>
    </source>
</evidence>
<keyword evidence="1" id="KW-1133">Transmembrane helix</keyword>
<sequence length="107" mass="11594">MYSGGGGGVRHYPSRAIANALLLLLPAPTAPSTDALHTQPPRTATTASAQSVYAVQVHRTPYADSPRARQQSVTSPPSWWILFIIIIINNYYSYVLLLLLLLSLSSS</sequence>
<dbReference type="EMBL" id="GGMR01016884">
    <property type="protein sequence ID" value="MBY29503.1"/>
    <property type="molecule type" value="Transcribed_RNA"/>
</dbReference>